<dbReference type="PANTHER" id="PTHR11475">
    <property type="entry name" value="OXIDASE/PEROXIDASE"/>
    <property type="match status" value="1"/>
</dbReference>
<organism evidence="2">
    <name type="scientific">Scylla olivacea</name>
    <name type="common">Orange mud crab</name>
    <name type="synonym">Cancer olivacea</name>
    <dbReference type="NCBI Taxonomy" id="85551"/>
    <lineage>
        <taxon>Eukaryota</taxon>
        <taxon>Metazoa</taxon>
        <taxon>Ecdysozoa</taxon>
        <taxon>Arthropoda</taxon>
        <taxon>Crustacea</taxon>
        <taxon>Multicrustacea</taxon>
        <taxon>Malacostraca</taxon>
        <taxon>Eumalacostraca</taxon>
        <taxon>Eucarida</taxon>
        <taxon>Decapoda</taxon>
        <taxon>Pleocyemata</taxon>
        <taxon>Brachyura</taxon>
        <taxon>Eubrachyura</taxon>
        <taxon>Portunoidea</taxon>
        <taxon>Portunidae</taxon>
        <taxon>Portuninae</taxon>
        <taxon>Scylla</taxon>
    </lineage>
</organism>
<keyword evidence="1" id="KW-0575">Peroxidase</keyword>
<dbReference type="PANTHER" id="PTHR11475:SF134">
    <property type="entry name" value="LD42267P"/>
    <property type="match status" value="1"/>
</dbReference>
<protein>
    <submittedName>
        <fullName evidence="2">Uncharacterized protein</fullName>
    </submittedName>
</protein>
<sequence>MIDELVRGLISTPMETLDNFLTEEITNHLFEDATVPFSGLDLAALNIQRGREHGIRSYNEYRAVCNLKRARTFQDLSREIKPELIDKLQRVRVTVLYYCVGASENLPGSKPRD</sequence>
<evidence type="ECO:0000256" key="1">
    <source>
        <dbReference type="ARBA" id="ARBA00022559"/>
    </source>
</evidence>
<keyword evidence="1" id="KW-0560">Oxidoreductase</keyword>
<dbReference type="SUPFAM" id="SSF48113">
    <property type="entry name" value="Heme-dependent peroxidases"/>
    <property type="match status" value="1"/>
</dbReference>
<dbReference type="GO" id="GO:0004601">
    <property type="term" value="F:peroxidase activity"/>
    <property type="evidence" value="ECO:0007669"/>
    <property type="project" value="UniProtKB-KW"/>
</dbReference>
<dbReference type="InterPro" id="IPR010255">
    <property type="entry name" value="Haem_peroxidase_sf"/>
</dbReference>
<dbReference type="Gene3D" id="1.10.640.10">
    <property type="entry name" value="Haem peroxidase domain superfamily, animal type"/>
    <property type="match status" value="1"/>
</dbReference>
<name>A0A0P4VV94_SCYOL</name>
<dbReference type="Pfam" id="PF03098">
    <property type="entry name" value="An_peroxidase"/>
    <property type="match status" value="1"/>
</dbReference>
<dbReference type="InterPro" id="IPR019791">
    <property type="entry name" value="Haem_peroxidase_animal"/>
</dbReference>
<dbReference type="PROSITE" id="PS50292">
    <property type="entry name" value="PEROXIDASE_3"/>
    <property type="match status" value="1"/>
</dbReference>
<dbReference type="GO" id="GO:0020037">
    <property type="term" value="F:heme binding"/>
    <property type="evidence" value="ECO:0007669"/>
    <property type="project" value="InterPro"/>
</dbReference>
<evidence type="ECO:0000313" key="2">
    <source>
        <dbReference type="EMBL" id="JAI56710.1"/>
    </source>
</evidence>
<dbReference type="GO" id="GO:0006979">
    <property type="term" value="P:response to oxidative stress"/>
    <property type="evidence" value="ECO:0007669"/>
    <property type="project" value="InterPro"/>
</dbReference>
<reference evidence="2" key="1">
    <citation type="submission" date="2015-09" db="EMBL/GenBank/DDBJ databases">
        <title>Scylla olivacea transcriptome.</title>
        <authorList>
            <person name="Ikhwanuddin M."/>
        </authorList>
    </citation>
    <scope>NUCLEOTIDE SEQUENCE</scope>
</reference>
<proteinExistence type="predicted"/>
<accession>A0A0P4VV94</accession>
<dbReference type="EMBL" id="GDRN01120646">
    <property type="protein sequence ID" value="JAI56710.1"/>
    <property type="molecule type" value="Transcribed_RNA"/>
</dbReference>
<dbReference type="AlphaFoldDB" id="A0A0P4VV94"/>
<dbReference type="InterPro" id="IPR037120">
    <property type="entry name" value="Haem_peroxidase_sf_animal"/>
</dbReference>